<dbReference type="PANTHER" id="PTHR43150">
    <property type="entry name" value="HYPERKINETIC, ISOFORM M"/>
    <property type="match status" value="1"/>
</dbReference>
<dbReference type="Proteomes" id="UP001632037">
    <property type="component" value="Unassembled WGS sequence"/>
</dbReference>
<name>A0ABD3ESL1_9STRA</name>
<dbReference type="AlphaFoldDB" id="A0ABD3ESL1"/>
<keyword evidence="2" id="KW-0521">NADP</keyword>
<dbReference type="InterPro" id="IPR005399">
    <property type="entry name" value="K_chnl_volt-dep_bsu_KCNAB-rel"/>
</dbReference>
<evidence type="ECO:0000313" key="6">
    <source>
        <dbReference type="Proteomes" id="UP001632037"/>
    </source>
</evidence>
<dbReference type="PRINTS" id="PR01577">
    <property type="entry name" value="KCNABCHANNEL"/>
</dbReference>
<evidence type="ECO:0000313" key="5">
    <source>
        <dbReference type="EMBL" id="KAL3657467.1"/>
    </source>
</evidence>
<keyword evidence="3" id="KW-0560">Oxidoreductase</keyword>
<dbReference type="Pfam" id="PF00248">
    <property type="entry name" value="Aldo_ket_red"/>
    <property type="match status" value="1"/>
</dbReference>
<sequence length="352" mass="39330">MGLSSDAAIPKMTHRFLGDSGLLVSKLGLGTFMSDESKYEGDFWYNLMTLAYQYGVNFFDCAEAYGQGKAEIMLGKAIKRGVVEDVWSREDLVITTKIFQGTKSGPNATGVNRKHVIEGTKASLKRLDLDYVDVIFCHRSDPHTPIEETVRAMDFVIEQGWAFYWGTSEWSSADIIEACEIADRLGLIRPVVEQPQYNILERSRVDFDLVPLYKKYKLGLTTWSPLSMGILTGKYSAGKPEGSRYASPMFKDGWIAAGFERNVQIADKLKPIAEELGCSLAQLSIAWAVSNKNVSTVLLGASRPEQLEETLKAIDVESKITLEIKEKIDAVVNFVPKLPELDPFALMRSRYL</sequence>
<evidence type="ECO:0000256" key="2">
    <source>
        <dbReference type="ARBA" id="ARBA00022857"/>
    </source>
</evidence>
<dbReference type="EMBL" id="JBIMZQ010000064">
    <property type="protein sequence ID" value="KAL3657467.1"/>
    <property type="molecule type" value="Genomic_DNA"/>
</dbReference>
<organism evidence="5 6">
    <name type="scientific">Phytophthora oleae</name>
    <dbReference type="NCBI Taxonomy" id="2107226"/>
    <lineage>
        <taxon>Eukaryota</taxon>
        <taxon>Sar</taxon>
        <taxon>Stramenopiles</taxon>
        <taxon>Oomycota</taxon>
        <taxon>Peronosporomycetes</taxon>
        <taxon>Peronosporales</taxon>
        <taxon>Peronosporaceae</taxon>
        <taxon>Phytophthora</taxon>
    </lineage>
</organism>
<proteinExistence type="inferred from homology"/>
<comment type="caution">
    <text evidence="5">The sequence shown here is derived from an EMBL/GenBank/DDBJ whole genome shotgun (WGS) entry which is preliminary data.</text>
</comment>
<dbReference type="InterPro" id="IPR036812">
    <property type="entry name" value="NAD(P)_OxRdtase_dom_sf"/>
</dbReference>
<dbReference type="Gene3D" id="3.20.20.100">
    <property type="entry name" value="NADP-dependent oxidoreductase domain"/>
    <property type="match status" value="1"/>
</dbReference>
<protein>
    <recommendedName>
        <fullName evidence="4">NADP-dependent oxidoreductase domain-containing protein</fullName>
    </recommendedName>
</protein>
<keyword evidence="6" id="KW-1185">Reference proteome</keyword>
<comment type="similarity">
    <text evidence="1">Belongs to the shaker potassium channel beta subunit family.</text>
</comment>
<evidence type="ECO:0000256" key="1">
    <source>
        <dbReference type="ARBA" id="ARBA00006515"/>
    </source>
</evidence>
<evidence type="ECO:0000256" key="3">
    <source>
        <dbReference type="ARBA" id="ARBA00023002"/>
    </source>
</evidence>
<gene>
    <name evidence="5" type="ORF">V7S43_017606</name>
</gene>
<feature type="domain" description="NADP-dependent oxidoreductase" evidence="4">
    <location>
        <begin position="26"/>
        <end position="317"/>
    </location>
</feature>
<reference evidence="5 6" key="1">
    <citation type="submission" date="2024-09" db="EMBL/GenBank/DDBJ databases">
        <title>Genome sequencing and assembly of Phytophthora oleae, isolate VK10A, causative agent of rot of olive drupes.</title>
        <authorList>
            <person name="Conti Taguali S."/>
            <person name="Riolo M."/>
            <person name="La Spada F."/>
            <person name="Cacciola S.O."/>
            <person name="Dionisio G."/>
        </authorList>
    </citation>
    <scope>NUCLEOTIDE SEQUENCE [LARGE SCALE GENOMIC DNA]</scope>
    <source>
        <strain evidence="5 6">VK10A</strain>
    </source>
</reference>
<evidence type="ECO:0000259" key="4">
    <source>
        <dbReference type="Pfam" id="PF00248"/>
    </source>
</evidence>
<dbReference type="PANTHER" id="PTHR43150:SF2">
    <property type="entry name" value="HYPERKINETIC, ISOFORM M"/>
    <property type="match status" value="1"/>
</dbReference>
<accession>A0ABD3ESL1</accession>
<dbReference type="SUPFAM" id="SSF51430">
    <property type="entry name" value="NAD(P)-linked oxidoreductase"/>
    <property type="match status" value="1"/>
</dbReference>
<dbReference type="GO" id="GO:0016491">
    <property type="term" value="F:oxidoreductase activity"/>
    <property type="evidence" value="ECO:0007669"/>
    <property type="project" value="UniProtKB-KW"/>
</dbReference>
<dbReference type="InterPro" id="IPR023210">
    <property type="entry name" value="NADP_OxRdtase_dom"/>
</dbReference>